<gene>
    <name evidence="1" type="ORF">M407DRAFT_31834</name>
</gene>
<proteinExistence type="predicted"/>
<dbReference type="HOGENOM" id="CLU_744319_0_0_1"/>
<protein>
    <submittedName>
        <fullName evidence="1">Uncharacterized protein</fullName>
    </submittedName>
</protein>
<name>A0A0C3PUG0_9AGAM</name>
<dbReference type="EMBL" id="KN823281">
    <property type="protein sequence ID" value="KIO18510.1"/>
    <property type="molecule type" value="Genomic_DNA"/>
</dbReference>
<reference evidence="1 2" key="1">
    <citation type="submission" date="2014-04" db="EMBL/GenBank/DDBJ databases">
        <authorList>
            <consortium name="DOE Joint Genome Institute"/>
            <person name="Kuo A."/>
            <person name="Girlanda M."/>
            <person name="Perotto S."/>
            <person name="Kohler A."/>
            <person name="Nagy L.G."/>
            <person name="Floudas D."/>
            <person name="Copeland A."/>
            <person name="Barry K.W."/>
            <person name="Cichocki N."/>
            <person name="Veneault-Fourrey C."/>
            <person name="LaButti K."/>
            <person name="Lindquist E.A."/>
            <person name="Lipzen A."/>
            <person name="Lundell T."/>
            <person name="Morin E."/>
            <person name="Murat C."/>
            <person name="Sun H."/>
            <person name="Tunlid A."/>
            <person name="Henrissat B."/>
            <person name="Grigoriev I.V."/>
            <person name="Hibbett D.S."/>
            <person name="Martin F."/>
            <person name="Nordberg H.P."/>
            <person name="Cantor M.N."/>
            <person name="Hua S.X."/>
        </authorList>
    </citation>
    <scope>NUCLEOTIDE SEQUENCE [LARGE SCALE GENOMIC DNA]</scope>
    <source>
        <strain evidence="1 2">MUT 4182</strain>
    </source>
</reference>
<evidence type="ECO:0000313" key="1">
    <source>
        <dbReference type="EMBL" id="KIO18510.1"/>
    </source>
</evidence>
<dbReference type="OrthoDB" id="3234135at2759"/>
<accession>A0A0C3PUG0</accession>
<reference evidence="2" key="2">
    <citation type="submission" date="2015-01" db="EMBL/GenBank/DDBJ databases">
        <title>Evolutionary Origins and Diversification of the Mycorrhizal Mutualists.</title>
        <authorList>
            <consortium name="DOE Joint Genome Institute"/>
            <consortium name="Mycorrhizal Genomics Consortium"/>
            <person name="Kohler A."/>
            <person name="Kuo A."/>
            <person name="Nagy L.G."/>
            <person name="Floudas D."/>
            <person name="Copeland A."/>
            <person name="Barry K.W."/>
            <person name="Cichocki N."/>
            <person name="Veneault-Fourrey C."/>
            <person name="LaButti K."/>
            <person name="Lindquist E.A."/>
            <person name="Lipzen A."/>
            <person name="Lundell T."/>
            <person name="Morin E."/>
            <person name="Murat C."/>
            <person name="Riley R."/>
            <person name="Ohm R."/>
            <person name="Sun H."/>
            <person name="Tunlid A."/>
            <person name="Henrissat B."/>
            <person name="Grigoriev I.V."/>
            <person name="Hibbett D.S."/>
            <person name="Martin F."/>
        </authorList>
    </citation>
    <scope>NUCLEOTIDE SEQUENCE [LARGE SCALE GENOMIC DNA]</scope>
    <source>
        <strain evidence="2">MUT 4182</strain>
    </source>
</reference>
<dbReference type="Proteomes" id="UP000054248">
    <property type="component" value="Unassembled WGS sequence"/>
</dbReference>
<evidence type="ECO:0000313" key="2">
    <source>
        <dbReference type="Proteomes" id="UP000054248"/>
    </source>
</evidence>
<dbReference type="AlphaFoldDB" id="A0A0C3PUG0"/>
<sequence length="372" mass="42077">MHWVPRTNLFEDTAPQLEAVAVQRCGLPWKSPILSDLRKLTLWSIEEHAPQINILLDILNASPRLSELGIGFTHIQLDMHTPSRRVQLPHLRSLKVEYLYPETMTAVLNSIDVPLSATCALCTRTEDEQEMTVELADVSNRLVALAQSARNGFGTLTMQMGYVDDTRWPEDEEWDAVLKYEPEGDHLGPLSITVNASPERHVDILNHLAGRIQPYTKVSPPKLRLVDIHRTVPEDDDANLLFALHRTFPDVREIALVGLEYEAMVDALRRLFPQPGSGASPLFSRLTTLTVNRSSHENWAAWFHSHRRQTGKRGGVSPLPRNLTLRLEGGSIDTDGFRALQKLASETLSLCNVRLEGELQRAEEEEERMTYF</sequence>
<dbReference type="STRING" id="1051891.A0A0C3PUG0"/>
<organism evidence="1 2">
    <name type="scientific">Tulasnella calospora MUT 4182</name>
    <dbReference type="NCBI Taxonomy" id="1051891"/>
    <lineage>
        <taxon>Eukaryota</taxon>
        <taxon>Fungi</taxon>
        <taxon>Dikarya</taxon>
        <taxon>Basidiomycota</taxon>
        <taxon>Agaricomycotina</taxon>
        <taxon>Agaricomycetes</taxon>
        <taxon>Cantharellales</taxon>
        <taxon>Tulasnellaceae</taxon>
        <taxon>Tulasnella</taxon>
    </lineage>
</organism>
<keyword evidence="2" id="KW-1185">Reference proteome</keyword>